<dbReference type="SUPFAM" id="SSF53067">
    <property type="entry name" value="Actin-like ATPase domain"/>
    <property type="match status" value="2"/>
</dbReference>
<keyword evidence="1" id="KW-0547">Nucleotide-binding</keyword>
<gene>
    <name evidence="3" type="ORF">HDK90DRAFT_534466</name>
</gene>
<proteinExistence type="predicted"/>
<reference evidence="3 4" key="1">
    <citation type="submission" date="2024-04" db="EMBL/GenBank/DDBJ databases">
        <title>Phyllosticta paracitricarpa is synonymous to the EU quarantine fungus P. citricarpa based on phylogenomic analyses.</title>
        <authorList>
            <consortium name="Lawrence Berkeley National Laboratory"/>
            <person name="Van Ingen-Buijs V.A."/>
            <person name="Van Westerhoven A.C."/>
            <person name="Haridas S."/>
            <person name="Skiadas P."/>
            <person name="Martin F."/>
            <person name="Groenewald J.Z."/>
            <person name="Crous P.W."/>
            <person name="Seidl M.F."/>
        </authorList>
    </citation>
    <scope>NUCLEOTIDE SEQUENCE [LARGE SCALE GENOMIC DNA]</scope>
    <source>
        <strain evidence="3 4">CBS 123374</strain>
    </source>
</reference>
<dbReference type="EMBL" id="JBBWRZ010000006">
    <property type="protein sequence ID" value="KAK8233776.1"/>
    <property type="molecule type" value="Genomic_DNA"/>
</dbReference>
<dbReference type="CDD" id="cd10170">
    <property type="entry name" value="ASKHA_NBD_HSP70"/>
    <property type="match status" value="1"/>
</dbReference>
<comment type="caution">
    <text evidence="3">The sequence shown here is derived from an EMBL/GenBank/DDBJ whole genome shotgun (WGS) entry which is preliminary data.</text>
</comment>
<organism evidence="3 4">
    <name type="scientific">Phyllosticta capitalensis</name>
    <dbReference type="NCBI Taxonomy" id="121624"/>
    <lineage>
        <taxon>Eukaryota</taxon>
        <taxon>Fungi</taxon>
        <taxon>Dikarya</taxon>
        <taxon>Ascomycota</taxon>
        <taxon>Pezizomycotina</taxon>
        <taxon>Dothideomycetes</taxon>
        <taxon>Dothideomycetes incertae sedis</taxon>
        <taxon>Botryosphaeriales</taxon>
        <taxon>Phyllostictaceae</taxon>
        <taxon>Phyllosticta</taxon>
    </lineage>
</organism>
<dbReference type="PANTHER" id="PTHR14187:SF81">
    <property type="entry name" value="HSP70 FAMILY PROTEIN (AFU_ORTHOLOGUE AFUA_4G14040)"/>
    <property type="match status" value="1"/>
</dbReference>
<dbReference type="PANTHER" id="PTHR14187">
    <property type="entry name" value="ALPHA KINASE/ELONGATION FACTOR 2 KINASE"/>
    <property type="match status" value="1"/>
</dbReference>
<evidence type="ECO:0000313" key="3">
    <source>
        <dbReference type="EMBL" id="KAK8233776.1"/>
    </source>
</evidence>
<evidence type="ECO:0000313" key="4">
    <source>
        <dbReference type="Proteomes" id="UP001492380"/>
    </source>
</evidence>
<dbReference type="InterPro" id="IPR043129">
    <property type="entry name" value="ATPase_NBD"/>
</dbReference>
<dbReference type="Pfam" id="PF00012">
    <property type="entry name" value="HSP70"/>
    <property type="match status" value="1"/>
</dbReference>
<protein>
    <submittedName>
        <fullName evidence="3">Hsp70-like protein</fullName>
    </submittedName>
</protein>
<dbReference type="InterPro" id="IPR013126">
    <property type="entry name" value="Hsp_70_fam"/>
</dbReference>
<dbReference type="PRINTS" id="PR00301">
    <property type="entry name" value="HEATSHOCK70"/>
</dbReference>
<evidence type="ECO:0000256" key="2">
    <source>
        <dbReference type="ARBA" id="ARBA00022840"/>
    </source>
</evidence>
<sequence length="591" mass="65356">MATSRLLKIIVGVDYGTTFSGISYVASNETSADKIEILSQWPGTRHTVSKVPTSIAYASENPHLNADAWGFAVALDSVSYTWTKLLLDGSATIAENDDPALKDLFGKGMMKLPPGKTAKQVCTDYLRGLSEYLSATLCKKFSREVYSITPVELWLTVPAIWSDAAKDATRNAAVAAGFASRSFDRIHVIPEPEAAALAALKPHLSARSLDPIIDGETVLVCDCGGGTVDITTYRILSAQPALRFEELAGCVGAGAKCGSTYIDRNFNAWMTKTFGKAFTDLPQKRRGPGSAFMNSFETQKRAFGSKTLGRANYKHIQVDHINMAVPASSSYDPDDATVKITWHQMKGFFDTVIDEIIRLIEPQVKAAKMQGHDISRIILVGGFGDSDYLNERIAIWCSQHPGNIRLTCPPQCQAAVVRGAAIRGLEDIQPVTRLARRHYGYSICKTFRPGIYPESQSFIDRFNGKKMCRGRLSWKVSKGQVITSTTEVSFTILVKMEEDDIPESTLTLYACSSNDPPEYKKNHAAEKIGEVRVRWSLNDFDKAEKRFNQTMGAYVWCFEYEVKMQMNAEDGLLKFKTFAYGKPAGETTIDY</sequence>
<dbReference type="Gene3D" id="3.30.420.40">
    <property type="match status" value="2"/>
</dbReference>
<accession>A0ABR1YMP4</accession>
<keyword evidence="4" id="KW-1185">Reference proteome</keyword>
<name>A0ABR1YMP4_9PEZI</name>
<keyword evidence="2" id="KW-0067">ATP-binding</keyword>
<dbReference type="Proteomes" id="UP001492380">
    <property type="component" value="Unassembled WGS sequence"/>
</dbReference>
<evidence type="ECO:0000256" key="1">
    <source>
        <dbReference type="ARBA" id="ARBA00022741"/>
    </source>
</evidence>